<accession>A0ABQ8G983</accession>
<evidence type="ECO:0000256" key="1">
    <source>
        <dbReference type="SAM" id="MobiDB-lite"/>
    </source>
</evidence>
<organism evidence="3 4">
    <name type="scientific">Macrophomina phaseolina</name>
    <dbReference type="NCBI Taxonomy" id="35725"/>
    <lineage>
        <taxon>Eukaryota</taxon>
        <taxon>Fungi</taxon>
        <taxon>Dikarya</taxon>
        <taxon>Ascomycota</taxon>
        <taxon>Pezizomycotina</taxon>
        <taxon>Dothideomycetes</taxon>
        <taxon>Dothideomycetes incertae sedis</taxon>
        <taxon>Botryosphaeriales</taxon>
        <taxon>Botryosphaeriaceae</taxon>
        <taxon>Macrophomina</taxon>
    </lineage>
</organism>
<dbReference type="EMBL" id="JAGTJR010000014">
    <property type="protein sequence ID" value="KAH7049133.1"/>
    <property type="molecule type" value="Genomic_DNA"/>
</dbReference>
<gene>
    <name evidence="3" type="ORF">B0J12DRAFT_754100</name>
</gene>
<evidence type="ECO:0000313" key="4">
    <source>
        <dbReference type="Proteomes" id="UP000774617"/>
    </source>
</evidence>
<comment type="caution">
    <text evidence="3">The sequence shown here is derived from an EMBL/GenBank/DDBJ whole genome shotgun (WGS) entry which is preliminary data.</text>
</comment>
<proteinExistence type="predicted"/>
<evidence type="ECO:0000313" key="3">
    <source>
        <dbReference type="EMBL" id="KAH7049133.1"/>
    </source>
</evidence>
<keyword evidence="4" id="KW-1185">Reference proteome</keyword>
<sequence>MVKMALRLLLAVVAVPNFVYSLADVTLFPSNSSQLPTPTLSSESSISSVSAKPSITDSTTTPLPTATLSPMNSVEENDDASSPPPSPYPPSLFTSATACLSSWFAWDAAVASYLANIAAAGTWTATTPASTLTDYLYHTTRLPTSPSASAAVAPCSLDPPLCSSLSHFTILGSAPTTLTLPAETHVRTGVVPVSIAMPAPTCSVGREACEVLLEEGPVLFEVRAEEEGEADWTRWAGGAPGIGPAAMVGAEYCQGAVTADARTYTASPASTAGGSVVVADGSTVTVGGKAATLSGGAVASAVSGGVVVGSKTFSFPTRSVEKVTAIGGSAVTAKGVVGNTGLFTVDGKTTAVGGAAATIDEVAVSADEQGIIVGGSGTISSTATARAKGGNATTTTTTTASGIDGYTAVPSIPSVTLDSGATGGVRDTSADMRSSWLVSLALLVGGAFA</sequence>
<name>A0ABQ8G983_9PEZI</name>
<evidence type="ECO:0000256" key="2">
    <source>
        <dbReference type="SAM" id="SignalP"/>
    </source>
</evidence>
<keyword evidence="2" id="KW-0732">Signal</keyword>
<reference evidence="3 4" key="1">
    <citation type="journal article" date="2021" name="Nat. Commun.">
        <title>Genetic determinants of endophytism in the Arabidopsis root mycobiome.</title>
        <authorList>
            <person name="Mesny F."/>
            <person name="Miyauchi S."/>
            <person name="Thiergart T."/>
            <person name="Pickel B."/>
            <person name="Atanasova L."/>
            <person name="Karlsson M."/>
            <person name="Huettel B."/>
            <person name="Barry K.W."/>
            <person name="Haridas S."/>
            <person name="Chen C."/>
            <person name="Bauer D."/>
            <person name="Andreopoulos W."/>
            <person name="Pangilinan J."/>
            <person name="LaButti K."/>
            <person name="Riley R."/>
            <person name="Lipzen A."/>
            <person name="Clum A."/>
            <person name="Drula E."/>
            <person name="Henrissat B."/>
            <person name="Kohler A."/>
            <person name="Grigoriev I.V."/>
            <person name="Martin F.M."/>
            <person name="Hacquard S."/>
        </authorList>
    </citation>
    <scope>NUCLEOTIDE SEQUENCE [LARGE SCALE GENOMIC DNA]</scope>
    <source>
        <strain evidence="3 4">MPI-SDFR-AT-0080</strain>
    </source>
</reference>
<feature type="signal peptide" evidence="2">
    <location>
        <begin position="1"/>
        <end position="21"/>
    </location>
</feature>
<feature type="compositionally biased region" description="Low complexity" evidence="1">
    <location>
        <begin position="33"/>
        <end position="70"/>
    </location>
</feature>
<protein>
    <submittedName>
        <fullName evidence="3">Uncharacterized protein</fullName>
    </submittedName>
</protein>
<feature type="region of interest" description="Disordered" evidence="1">
    <location>
        <begin position="33"/>
        <end position="87"/>
    </location>
</feature>
<feature type="chain" id="PRO_5046854209" evidence="2">
    <location>
        <begin position="22"/>
        <end position="449"/>
    </location>
</feature>
<dbReference type="Proteomes" id="UP000774617">
    <property type="component" value="Unassembled WGS sequence"/>
</dbReference>